<evidence type="ECO:0000313" key="6">
    <source>
        <dbReference type="EMBL" id="QSL66320.1"/>
    </source>
</evidence>
<dbReference type="Gene3D" id="1.10.30.10">
    <property type="entry name" value="High mobility group box domain"/>
    <property type="match status" value="1"/>
</dbReference>
<gene>
    <name evidence="6" type="ORF">MERGE_000698</name>
</gene>
<dbReference type="PANTHER" id="PTHR45789">
    <property type="entry name" value="FI18025P1"/>
    <property type="match status" value="1"/>
</dbReference>
<dbReference type="SMART" id="SM00398">
    <property type="entry name" value="HMG"/>
    <property type="match status" value="1"/>
</dbReference>
<name>A0A899FQW1_9ASCO</name>
<dbReference type="AlphaFoldDB" id="A0A899FQW1"/>
<keyword evidence="7" id="KW-1185">Reference proteome</keyword>
<feature type="domain" description="HMG box" evidence="5">
    <location>
        <begin position="245"/>
        <end position="309"/>
    </location>
</feature>
<evidence type="ECO:0000256" key="3">
    <source>
        <dbReference type="PROSITE-ProRule" id="PRU00267"/>
    </source>
</evidence>
<reference evidence="6" key="1">
    <citation type="submission" date="2020-06" db="EMBL/GenBank/DDBJ databases">
        <title>Genomes of multiple members of Pneumocystis genus reveal paths to human pathogen Pneumocystis jirovecii.</title>
        <authorList>
            <person name="Cisse O.H."/>
            <person name="Ma L."/>
            <person name="Dekker J."/>
            <person name="Khil P."/>
            <person name="Jo J."/>
            <person name="Brenchley J."/>
            <person name="Blair R."/>
            <person name="Pahar B."/>
            <person name="Chabe M."/>
            <person name="Van Rompay K.A."/>
            <person name="Keesler R."/>
            <person name="Sukura A."/>
            <person name="Hirsch V."/>
            <person name="Kutty G."/>
            <person name="Liu Y."/>
            <person name="Peng L."/>
            <person name="Chen J."/>
            <person name="Song J."/>
            <person name="Weissenbacher-Lang C."/>
            <person name="Xu J."/>
            <person name="Upham N.S."/>
            <person name="Stajich J.E."/>
            <person name="Cuomo C.A."/>
            <person name="Cushion M.T."/>
            <person name="Kovacs J.A."/>
        </authorList>
    </citation>
    <scope>NUCLEOTIDE SEQUENCE</scope>
    <source>
        <strain evidence="6">2A</strain>
    </source>
</reference>
<dbReference type="GO" id="GO:0005634">
    <property type="term" value="C:nucleus"/>
    <property type="evidence" value="ECO:0007669"/>
    <property type="project" value="UniProtKB-UniRule"/>
</dbReference>
<dbReference type="SUPFAM" id="SSF47095">
    <property type="entry name" value="HMG-box"/>
    <property type="match status" value="1"/>
</dbReference>
<feature type="region of interest" description="Disordered" evidence="4">
    <location>
        <begin position="178"/>
        <end position="211"/>
    </location>
</feature>
<dbReference type="PROSITE" id="PS50118">
    <property type="entry name" value="HMG_BOX_2"/>
    <property type="match status" value="1"/>
</dbReference>
<feature type="compositionally biased region" description="Polar residues" evidence="4">
    <location>
        <begin position="178"/>
        <end position="190"/>
    </location>
</feature>
<feature type="region of interest" description="Disordered" evidence="4">
    <location>
        <begin position="223"/>
        <end position="245"/>
    </location>
</feature>
<evidence type="ECO:0000256" key="1">
    <source>
        <dbReference type="ARBA" id="ARBA00023125"/>
    </source>
</evidence>
<protein>
    <recommendedName>
        <fullName evidence="5">HMG box domain-containing protein</fullName>
    </recommendedName>
</protein>
<dbReference type="GO" id="GO:0000981">
    <property type="term" value="F:DNA-binding transcription factor activity, RNA polymerase II-specific"/>
    <property type="evidence" value="ECO:0007669"/>
    <property type="project" value="TreeGrafter"/>
</dbReference>
<dbReference type="CDD" id="cd01389">
    <property type="entry name" value="HMG-box_ROX1-like"/>
    <property type="match status" value="1"/>
</dbReference>
<dbReference type="Pfam" id="PF00505">
    <property type="entry name" value="HMG_box"/>
    <property type="match status" value="1"/>
</dbReference>
<evidence type="ECO:0000256" key="2">
    <source>
        <dbReference type="ARBA" id="ARBA00023242"/>
    </source>
</evidence>
<proteinExistence type="predicted"/>
<dbReference type="InterPro" id="IPR036910">
    <property type="entry name" value="HMG_box_dom_sf"/>
</dbReference>
<dbReference type="PANTHER" id="PTHR45789:SF2">
    <property type="entry name" value="FI18025P1"/>
    <property type="match status" value="1"/>
</dbReference>
<keyword evidence="2 3" id="KW-0539">Nucleus</keyword>
<feature type="DNA-binding region" description="HMG box" evidence="3">
    <location>
        <begin position="245"/>
        <end position="309"/>
    </location>
</feature>
<dbReference type="GO" id="GO:0000978">
    <property type="term" value="F:RNA polymerase II cis-regulatory region sequence-specific DNA binding"/>
    <property type="evidence" value="ECO:0007669"/>
    <property type="project" value="TreeGrafter"/>
</dbReference>
<keyword evidence="1 3" id="KW-0238">DNA-binding</keyword>
<sequence length="548" mass="61373">MRFSRAGSNPAHVVSFTFGIIERILKPLYLGYTLYLREEWKGWQNSSASANISSLVDLDIETDRFGYWGTNHSGTLDTLSNMSAVEKEGTLSQKIFFMGFDGLTDDLADYNTEIPEVLGQDLLNDGLNSVDELPEVSYGESPSSFYSLMPGLNVDLSVPTFPVSSELPVRLSSPIQLNLSTSMPNPTIEQLHSKKKSSVSQSTVNSGSNAYGSLTTRALSLSPVSSDAAAKKKSPSRSGISGSGIKRPLNSFMLYRRDKQSSIPTNNHQSISRIIGEMWKRETIEEKERYTEMAQRERERHAKEYPDYKFLPRKKKDKNTSGKSPRRRKTFDPSLEQDESKILRMMLSQISHKKSQSEAEKFKLDQYSWLVNGENNHETKKATFDVACQTNTNHSQPGLAHTNQHSEMSFIPGIYTAPNSVPLPIFPIKDKVDKVDTHNSLDGYLTLDNLGDYKFRPLMDNYSTPSVSDSGLGTSYNKRCTESPQSIALYDDIKNLDIFSEKNEVSNVPVIPTFDSTVFQDDAGHSYDNFAGIWDNPVIPPWSSLIPV</sequence>
<feature type="region of interest" description="Disordered" evidence="4">
    <location>
        <begin position="295"/>
        <end position="337"/>
    </location>
</feature>
<evidence type="ECO:0000259" key="5">
    <source>
        <dbReference type="PROSITE" id="PS50118"/>
    </source>
</evidence>
<dbReference type="InterPro" id="IPR009071">
    <property type="entry name" value="HMG_box_dom"/>
</dbReference>
<feature type="compositionally biased region" description="Low complexity" evidence="4">
    <location>
        <begin position="236"/>
        <end position="245"/>
    </location>
</feature>
<evidence type="ECO:0000313" key="7">
    <source>
        <dbReference type="Proteomes" id="UP000663699"/>
    </source>
</evidence>
<feature type="compositionally biased region" description="Low complexity" evidence="4">
    <location>
        <begin position="198"/>
        <end position="209"/>
    </location>
</feature>
<dbReference type="EMBL" id="CP054542">
    <property type="protein sequence ID" value="QSL66320.1"/>
    <property type="molecule type" value="Genomic_DNA"/>
</dbReference>
<dbReference type="OrthoDB" id="6247875at2759"/>
<feature type="compositionally biased region" description="Basic and acidic residues" evidence="4">
    <location>
        <begin position="295"/>
        <end position="307"/>
    </location>
</feature>
<organism evidence="6 7">
    <name type="scientific">Pneumocystis wakefieldiae</name>
    <dbReference type="NCBI Taxonomy" id="38082"/>
    <lineage>
        <taxon>Eukaryota</taxon>
        <taxon>Fungi</taxon>
        <taxon>Dikarya</taxon>
        <taxon>Ascomycota</taxon>
        <taxon>Taphrinomycotina</taxon>
        <taxon>Pneumocystomycetes</taxon>
        <taxon>Pneumocystaceae</taxon>
        <taxon>Pneumocystis</taxon>
    </lineage>
</organism>
<dbReference type="Proteomes" id="UP000663699">
    <property type="component" value="Chromosome 11"/>
</dbReference>
<evidence type="ECO:0000256" key="4">
    <source>
        <dbReference type="SAM" id="MobiDB-lite"/>
    </source>
</evidence>
<dbReference type="InterPro" id="IPR051356">
    <property type="entry name" value="SOX/SOX-like_TF"/>
</dbReference>
<accession>A0A899FQW1</accession>